<dbReference type="OrthoDB" id="3370at2759"/>
<evidence type="ECO:0000256" key="8">
    <source>
        <dbReference type="SAM" id="MobiDB-lite"/>
    </source>
</evidence>
<dbReference type="Pfam" id="PF00271">
    <property type="entry name" value="Helicase_C"/>
    <property type="match status" value="1"/>
</dbReference>
<dbReference type="InterPro" id="IPR011545">
    <property type="entry name" value="DEAD/DEAH_box_helicase_dom"/>
</dbReference>
<keyword evidence="2 6" id="KW-0378">Hydrolase</keyword>
<dbReference type="InterPro" id="IPR000629">
    <property type="entry name" value="RNA-helicase_DEAD-box_CS"/>
</dbReference>
<dbReference type="InterPro" id="IPR001650">
    <property type="entry name" value="Helicase_C-like"/>
</dbReference>
<feature type="region of interest" description="Disordered" evidence="8">
    <location>
        <begin position="1"/>
        <end position="82"/>
    </location>
</feature>
<feature type="domain" description="Helicase C-terminal" evidence="10">
    <location>
        <begin position="450"/>
        <end position="608"/>
    </location>
</feature>
<dbReference type="KEGG" id="kng:KNAG_0D00300"/>
<reference evidence="11 12" key="1">
    <citation type="journal article" date="2011" name="Proc. Natl. Acad. Sci. U.S.A.">
        <title>Evolutionary erosion of yeast sex chromosomes by mating-type switching accidents.</title>
        <authorList>
            <person name="Gordon J.L."/>
            <person name="Armisen D."/>
            <person name="Proux-Wera E."/>
            <person name="Oheigeartaigh S.S."/>
            <person name="Byrne K.P."/>
            <person name="Wolfe K.H."/>
        </authorList>
    </citation>
    <scope>NUCLEOTIDE SEQUENCE [LARGE SCALE GENOMIC DNA]</scope>
    <source>
        <strain evidence="12">ATCC MYA-139 / BCRC 22969 / CBS 8797 / CCRC 22969 / KCTC 17520 / NBRC 10181 / NCYC 3082</strain>
    </source>
</reference>
<keyword evidence="3 6" id="KW-0347">Helicase</keyword>
<name>J7RJU8_HUIN7</name>
<dbReference type="Proteomes" id="UP000006310">
    <property type="component" value="Chromosome 4"/>
</dbReference>
<dbReference type="PROSITE" id="PS51192">
    <property type="entry name" value="HELICASE_ATP_BIND_1"/>
    <property type="match status" value="1"/>
</dbReference>
<dbReference type="GO" id="GO:0000463">
    <property type="term" value="P:maturation of LSU-rRNA from tricistronic rRNA transcript (SSU-rRNA, 5.8S rRNA, LSU-rRNA)"/>
    <property type="evidence" value="ECO:0007669"/>
    <property type="project" value="EnsemblFungi"/>
</dbReference>
<proteinExistence type="inferred from homology"/>
<dbReference type="AlphaFoldDB" id="J7RJU8"/>
<dbReference type="CDD" id="cd18787">
    <property type="entry name" value="SF2_C_DEAD"/>
    <property type="match status" value="1"/>
</dbReference>
<dbReference type="PROSITE" id="PS51194">
    <property type="entry name" value="HELICASE_CTER"/>
    <property type="match status" value="1"/>
</dbReference>
<gene>
    <name evidence="11" type="primary">KNAG0D00300</name>
    <name evidence="11" type="ordered locus">KNAG_0D00300</name>
</gene>
<dbReference type="PROSITE" id="PS00039">
    <property type="entry name" value="DEAD_ATP_HELICASE"/>
    <property type="match status" value="1"/>
</dbReference>
<feature type="compositionally biased region" description="Acidic residues" evidence="8">
    <location>
        <begin position="49"/>
        <end position="82"/>
    </location>
</feature>
<dbReference type="SMART" id="SM00490">
    <property type="entry name" value="HELICc"/>
    <property type="match status" value="1"/>
</dbReference>
<comment type="domain">
    <text evidence="7">The Q motif is unique to and characteristic of the DEAD box family of RNA helicases and controls ATP binding and hydrolysis.</text>
</comment>
<dbReference type="EMBL" id="HE978317">
    <property type="protein sequence ID" value="CCK69783.1"/>
    <property type="molecule type" value="Genomic_DNA"/>
</dbReference>
<dbReference type="CDD" id="cd17956">
    <property type="entry name" value="DEADc_DDX51"/>
    <property type="match status" value="1"/>
</dbReference>
<evidence type="ECO:0000313" key="12">
    <source>
        <dbReference type="Proteomes" id="UP000006310"/>
    </source>
</evidence>
<dbReference type="SUPFAM" id="SSF52540">
    <property type="entry name" value="P-loop containing nucleoside triphosphate hydrolases"/>
    <property type="match status" value="1"/>
</dbReference>
<keyword evidence="1 6" id="KW-0547">Nucleotide-binding</keyword>
<dbReference type="GO" id="GO:0003723">
    <property type="term" value="F:RNA binding"/>
    <property type="evidence" value="ECO:0007669"/>
    <property type="project" value="UniProtKB-UniRule"/>
</dbReference>
<dbReference type="STRING" id="1071383.J7RJU8"/>
<accession>J7RJU8</accession>
<comment type="catalytic activity">
    <reaction evidence="7">
        <text>ATP + H2O = ADP + phosphate + H(+)</text>
        <dbReference type="Rhea" id="RHEA:13065"/>
        <dbReference type="ChEBI" id="CHEBI:15377"/>
        <dbReference type="ChEBI" id="CHEBI:15378"/>
        <dbReference type="ChEBI" id="CHEBI:30616"/>
        <dbReference type="ChEBI" id="CHEBI:43474"/>
        <dbReference type="ChEBI" id="CHEBI:456216"/>
        <dbReference type="EC" id="3.6.4.13"/>
    </reaction>
</comment>
<dbReference type="Gene3D" id="3.40.50.300">
    <property type="entry name" value="P-loop containing nucleotide triphosphate hydrolases"/>
    <property type="match status" value="2"/>
</dbReference>
<dbReference type="GeneID" id="34525472"/>
<dbReference type="OMA" id="HLEWLVI"/>
<evidence type="ECO:0000256" key="6">
    <source>
        <dbReference type="RuleBase" id="RU000492"/>
    </source>
</evidence>
<dbReference type="eggNOG" id="KOG0350">
    <property type="taxonomic scope" value="Eukaryota"/>
</dbReference>
<dbReference type="EC" id="3.6.4.13" evidence="7"/>
<keyword evidence="4 6" id="KW-0067">ATP-binding</keyword>
<feature type="domain" description="Helicase ATP-binding" evidence="9">
    <location>
        <begin position="233"/>
        <end position="415"/>
    </location>
</feature>
<reference evidence="12" key="2">
    <citation type="submission" date="2012-08" db="EMBL/GenBank/DDBJ databases">
        <title>Genome sequence of Kazachstania naganishii.</title>
        <authorList>
            <person name="Gordon J.L."/>
            <person name="Armisen D."/>
            <person name="Proux-Wera E."/>
            <person name="OhEigeartaigh S.S."/>
            <person name="Byrne K.P."/>
            <person name="Wolfe K.H."/>
        </authorList>
    </citation>
    <scope>NUCLEOTIDE SEQUENCE [LARGE SCALE GENOMIC DNA]</scope>
    <source>
        <strain evidence="12">ATCC MYA-139 / BCRC 22969 / CBS 8797 / CCRC 22969 / KCTC 17520 / NBRC 10181 / NCYC 3082</strain>
    </source>
</reference>
<sequence>MFAQRFEPGQEVAGGQGGVDKLQLLKSRVGPLKRRRGGAQVRDQRGKEESEDGEGLEESEDDPSESSDFSEIEVDEVDEVEVDEVEVDEVEVDGSASRKHGSVLSRFQNSVVLQDQATTVVPTENSEDASAAAVTEDTTLHPLENIPQPAIVRPTLKPEITSAHHKSLAFVNTTKVIYDNSMVKPYSQYSDLLNDKLLQNIAENYSQETFPIQTAILDTILPTINTTYKITKRNFTRRVGDVLVNAATGSGKTLSYTIPLVQTLSSRTVNRLRALILVPTKPLIHQVYDTLTKLIKGTNIIVSFSKLENSLREEHQKLINSEPDILIVTPGRLVDHINLKSISLRNLKFLVLDEADRLLNQSFQNWCHELMQQLDTEKQNVDPMPGNVIKMVFSATLTTNTAKLHDLKLYNPRLFVTDSVKLYNLPPTLQEYNIHIPTAKSLYKPLFLLRLLQLKTTTEGEEKQRAKVLVFVKSNQNSLRLASLLQILNKEGDMTVHSINSNNSKVDNKRLLAEFSRETASSTQVLITTDLMSRGIDINNITDVVNYDVPLSSQQYVHRCGRTARANAAGFAYNLLVGKGERNFWSKHIDEDISRDVSGKHVEVSEVVSTDVAGDDEAEYKDCLSSLRGQVDGVKQD</sequence>
<evidence type="ECO:0000256" key="3">
    <source>
        <dbReference type="ARBA" id="ARBA00022806"/>
    </source>
</evidence>
<dbReference type="GO" id="GO:0030687">
    <property type="term" value="C:preribosome, large subunit precursor"/>
    <property type="evidence" value="ECO:0007669"/>
    <property type="project" value="EnsemblFungi"/>
</dbReference>
<dbReference type="PANTHER" id="PTHR24031">
    <property type="entry name" value="RNA HELICASE"/>
    <property type="match status" value="1"/>
</dbReference>
<evidence type="ECO:0000256" key="2">
    <source>
        <dbReference type="ARBA" id="ARBA00022801"/>
    </source>
</evidence>
<comment type="similarity">
    <text evidence="6">Belongs to the DEAD box helicase family.</text>
</comment>
<evidence type="ECO:0000259" key="10">
    <source>
        <dbReference type="PROSITE" id="PS51194"/>
    </source>
</evidence>
<dbReference type="RefSeq" id="XP_022464029.1">
    <property type="nucleotide sequence ID" value="XM_022607432.1"/>
</dbReference>
<evidence type="ECO:0000256" key="5">
    <source>
        <dbReference type="ARBA" id="ARBA00022884"/>
    </source>
</evidence>
<evidence type="ECO:0000313" key="11">
    <source>
        <dbReference type="EMBL" id="CCK69783.1"/>
    </source>
</evidence>
<keyword evidence="12" id="KW-1185">Reference proteome</keyword>
<dbReference type="Pfam" id="PF00270">
    <property type="entry name" value="DEAD"/>
    <property type="match status" value="1"/>
</dbReference>
<dbReference type="InterPro" id="IPR027417">
    <property type="entry name" value="P-loop_NTPase"/>
</dbReference>
<dbReference type="GO" id="GO:0000466">
    <property type="term" value="P:maturation of 5.8S rRNA from tricistronic rRNA transcript (SSU-rRNA, 5.8S rRNA, LSU-rRNA)"/>
    <property type="evidence" value="ECO:0007669"/>
    <property type="project" value="EnsemblFungi"/>
</dbReference>
<dbReference type="HOGENOM" id="CLU_003041_15_2_1"/>
<comment type="function">
    <text evidence="7">RNA helicase.</text>
</comment>
<dbReference type="GO" id="GO:0003724">
    <property type="term" value="F:RNA helicase activity"/>
    <property type="evidence" value="ECO:0007669"/>
    <property type="project" value="UniProtKB-EC"/>
</dbReference>
<dbReference type="GO" id="GO:0016787">
    <property type="term" value="F:hydrolase activity"/>
    <property type="evidence" value="ECO:0007669"/>
    <property type="project" value="UniProtKB-KW"/>
</dbReference>
<protein>
    <recommendedName>
        <fullName evidence="7">ATP-dependent RNA helicase</fullName>
        <ecNumber evidence="7">3.6.4.13</ecNumber>
    </recommendedName>
</protein>
<keyword evidence="5 7" id="KW-0694">RNA-binding</keyword>
<evidence type="ECO:0000256" key="7">
    <source>
        <dbReference type="RuleBase" id="RU365068"/>
    </source>
</evidence>
<dbReference type="SMART" id="SM00487">
    <property type="entry name" value="DEXDc"/>
    <property type="match status" value="1"/>
</dbReference>
<dbReference type="GO" id="GO:0005524">
    <property type="term" value="F:ATP binding"/>
    <property type="evidence" value="ECO:0007669"/>
    <property type="project" value="UniProtKB-UniRule"/>
</dbReference>
<dbReference type="GO" id="GO:0005730">
    <property type="term" value="C:nucleolus"/>
    <property type="evidence" value="ECO:0007669"/>
    <property type="project" value="EnsemblFungi"/>
</dbReference>
<evidence type="ECO:0000259" key="9">
    <source>
        <dbReference type="PROSITE" id="PS51192"/>
    </source>
</evidence>
<dbReference type="InterPro" id="IPR014001">
    <property type="entry name" value="Helicase_ATP-bd"/>
</dbReference>
<organism evidence="11 12">
    <name type="scientific">Huiozyma naganishii (strain ATCC MYA-139 / BCRC 22969 / CBS 8797 / KCTC 17520 / NBRC 10181 / NCYC 3082 / Yp74L-3)</name>
    <name type="common">Yeast</name>
    <name type="synonym">Kazachstania naganishii</name>
    <dbReference type="NCBI Taxonomy" id="1071383"/>
    <lineage>
        <taxon>Eukaryota</taxon>
        <taxon>Fungi</taxon>
        <taxon>Dikarya</taxon>
        <taxon>Ascomycota</taxon>
        <taxon>Saccharomycotina</taxon>
        <taxon>Saccharomycetes</taxon>
        <taxon>Saccharomycetales</taxon>
        <taxon>Saccharomycetaceae</taxon>
        <taxon>Huiozyma</taxon>
    </lineage>
</organism>
<evidence type="ECO:0000256" key="1">
    <source>
        <dbReference type="ARBA" id="ARBA00022741"/>
    </source>
</evidence>
<evidence type="ECO:0000256" key="4">
    <source>
        <dbReference type="ARBA" id="ARBA00022840"/>
    </source>
</evidence>